<proteinExistence type="predicted"/>
<keyword evidence="2" id="KW-1185">Reference proteome</keyword>
<evidence type="ECO:0000313" key="2">
    <source>
        <dbReference type="Proteomes" id="UP001265762"/>
    </source>
</evidence>
<accession>A0A977TNY3</accession>
<dbReference type="Proteomes" id="UP001265762">
    <property type="component" value="Segment"/>
</dbReference>
<organism evidence="1 2">
    <name type="scientific">Psilogramma increta granulovirus</name>
    <dbReference type="NCBI Taxonomy" id="2953508"/>
    <lineage>
        <taxon>Viruses</taxon>
        <taxon>Viruses incertae sedis</taxon>
        <taxon>Naldaviricetes</taxon>
        <taxon>Lefavirales</taxon>
        <taxon>Baculoviridae</taxon>
        <taxon>Betabaculovirus</taxon>
        <taxon>Betabaculovirus psincretae</taxon>
    </lineage>
</organism>
<evidence type="ECO:0000313" key="1">
    <source>
        <dbReference type="EMBL" id="UXX41867.1"/>
    </source>
</evidence>
<dbReference type="EMBL" id="ON803509">
    <property type="protein sequence ID" value="UXX41867.1"/>
    <property type="molecule type" value="Genomic_DNA"/>
</dbReference>
<sequence length="195" mass="22956">MNSWLNNVFNYLFGQRFEEIKRSLDLLTQRVNYLYTNVYHKTFKYNDKYETDDEDTINTNKDIEDEEKEENSWLDKTFNDTVKHQLCTTTEQQQQQHVNSLNFGVFVKSRLNNHTQLQYVSGTTENYNTIKSLYTDMTQVVELLNYGEECEVNAIKLKINTCIEMGGFKITHISDNSKIVNGHVNDVIDEIKQIV</sequence>
<reference evidence="1" key="1">
    <citation type="journal article" date="2022" name="Virus Res.">
        <title>Genome analysis of Psilogramma increta granulovirus and its intrapopulation diversity.</title>
        <authorList>
            <person name="Zhang H."/>
            <person name="Li L."/>
            <person name="Chen B."/>
            <person name="Zuo Y."/>
            <person name="Wu W."/>
            <person name="Yuan M."/>
            <person name="Yang K."/>
        </authorList>
    </citation>
    <scope>NUCLEOTIDE SEQUENCE</scope>
    <source>
        <strain evidence="1">GZ</strain>
    </source>
</reference>
<name>A0A977TNY3_9BBAC</name>
<protein>
    <submittedName>
        <fullName evidence="1">38.7k protein</fullName>
    </submittedName>
</protein>